<gene>
    <name evidence="2" type="ORF">AQUSIP_15000</name>
</gene>
<evidence type="ECO:0000313" key="2">
    <source>
        <dbReference type="EMBL" id="VVC76194.1"/>
    </source>
</evidence>
<evidence type="ECO:0000313" key="3">
    <source>
        <dbReference type="Proteomes" id="UP000324194"/>
    </source>
</evidence>
<feature type="chain" id="PRO_5022937615" description="DUF2066 domain-containing protein" evidence="1">
    <location>
        <begin position="24"/>
        <end position="349"/>
    </location>
</feature>
<keyword evidence="1" id="KW-0732">Signal</keyword>
<reference evidence="2 3" key="1">
    <citation type="submission" date="2019-08" db="EMBL/GenBank/DDBJ databases">
        <authorList>
            <person name="Guy L."/>
        </authorList>
    </citation>
    <scope>NUCLEOTIDE SEQUENCE [LARGE SCALE GENOMIC DNA]</scope>
    <source>
        <strain evidence="2 3">SGT-108</strain>
    </source>
</reference>
<keyword evidence="3" id="KW-1185">Reference proteome</keyword>
<organism evidence="2 3">
    <name type="scientific">Aquicella siphonis</name>
    <dbReference type="NCBI Taxonomy" id="254247"/>
    <lineage>
        <taxon>Bacteria</taxon>
        <taxon>Pseudomonadati</taxon>
        <taxon>Pseudomonadota</taxon>
        <taxon>Gammaproteobacteria</taxon>
        <taxon>Legionellales</taxon>
        <taxon>Coxiellaceae</taxon>
        <taxon>Aquicella</taxon>
    </lineage>
</organism>
<dbReference type="EMBL" id="LR699119">
    <property type="protein sequence ID" value="VVC76194.1"/>
    <property type="molecule type" value="Genomic_DNA"/>
</dbReference>
<dbReference type="InterPro" id="IPR018642">
    <property type="entry name" value="DUF2066"/>
</dbReference>
<dbReference type="Pfam" id="PF09839">
    <property type="entry name" value="DUF2066"/>
    <property type="match status" value="1"/>
</dbReference>
<dbReference type="Proteomes" id="UP000324194">
    <property type="component" value="Chromosome 1"/>
</dbReference>
<accession>A0A5E4PH31</accession>
<dbReference type="KEGG" id="asip:AQUSIP_15000"/>
<protein>
    <recommendedName>
        <fullName evidence="4">DUF2066 domain-containing protein</fullName>
    </recommendedName>
</protein>
<dbReference type="OrthoDB" id="6195299at2"/>
<evidence type="ECO:0000256" key="1">
    <source>
        <dbReference type="SAM" id="SignalP"/>
    </source>
</evidence>
<name>A0A5E4PH31_9COXI</name>
<evidence type="ECO:0008006" key="4">
    <source>
        <dbReference type="Google" id="ProtNLM"/>
    </source>
</evidence>
<proteinExistence type="predicted"/>
<sequence>MYMKKILLAAMAAAWMPVTSVQAVRVAALYQAEVPVISQTGESREQAVRDGFLQVLIKVSGDPQIEKNPLIRASLKRAEYYVHDYSFSTETPESSQYLLQIQYEPRDINRLLKKARVAYWGENRPLILVWVAVAGQDQDAAIIGSESSGSVYQNIHQMGKKYGLPLIFPMMDVSDINLVSPEDVASLSLEPLKDASRRYSPDVLLIGDIRETETGVQSKWQMQMNTTQWNWKINGKSMEAVVTSIMNQVNQTLISQYDLRPAGERETSLHLEVTHILKPDDLSRLIRHIKNLAVVERVELSQVEDDKVDLTVRVRGPLEVFRQQSLTGNHLVLKSQNQGLSRLNYEWMR</sequence>
<dbReference type="AlphaFoldDB" id="A0A5E4PH31"/>
<feature type="signal peptide" evidence="1">
    <location>
        <begin position="1"/>
        <end position="23"/>
    </location>
</feature>
<dbReference type="RefSeq" id="WP_148339428.1">
    <property type="nucleotide sequence ID" value="NZ_LR699119.1"/>
</dbReference>